<evidence type="ECO:0000256" key="3">
    <source>
        <dbReference type="ARBA" id="ARBA00022801"/>
    </source>
</evidence>
<dbReference type="AlphaFoldDB" id="A0A533Q6C1"/>
<keyword evidence="3 9" id="KW-0378">Hydrolase</keyword>
<protein>
    <recommendedName>
        <fullName evidence="9">Signal recognition particle protein</fullName>
        <ecNumber evidence="9">3.6.5.4</ecNumber>
    </recommendedName>
    <alternativeName>
        <fullName evidence="9">Fifty-four homolog</fullName>
    </alternativeName>
</protein>
<dbReference type="NCBIfam" id="TIGR00959">
    <property type="entry name" value="ffh"/>
    <property type="match status" value="1"/>
</dbReference>
<evidence type="ECO:0000259" key="10">
    <source>
        <dbReference type="PROSITE" id="PS00300"/>
    </source>
</evidence>
<dbReference type="SMART" id="SM00963">
    <property type="entry name" value="SRP54_N"/>
    <property type="match status" value="1"/>
</dbReference>
<dbReference type="CDD" id="cd18539">
    <property type="entry name" value="SRP_G"/>
    <property type="match status" value="1"/>
</dbReference>
<comment type="function">
    <text evidence="9">Involved in targeting and insertion of nascent membrane proteins into the cytoplasmic membrane. Binds to the hydrophobic signal sequence of the ribosome-nascent chain (RNC) as it emerges from the ribosomes. The SRP-RNC complex is then targeted to the cytoplasmic membrane where it interacts with the SRP receptor FtsY.</text>
</comment>
<dbReference type="Pfam" id="PF00448">
    <property type="entry name" value="SRP54"/>
    <property type="match status" value="1"/>
</dbReference>
<keyword evidence="4 9" id="KW-0694">RNA-binding</keyword>
<dbReference type="InterPro" id="IPR004125">
    <property type="entry name" value="Signal_recog_particle_SRP54_M"/>
</dbReference>
<dbReference type="InterPro" id="IPR013822">
    <property type="entry name" value="Signal_recog_particl_SRP54_hlx"/>
</dbReference>
<dbReference type="EMBL" id="SULG01000131">
    <property type="protein sequence ID" value="TLD40112.1"/>
    <property type="molecule type" value="Genomic_DNA"/>
</dbReference>
<comment type="subunit">
    <text evidence="9">Part of the signal recognition particle protein translocation system, which is composed of SRP and FtsY.</text>
</comment>
<dbReference type="InterPro" id="IPR004780">
    <property type="entry name" value="SRP"/>
</dbReference>
<dbReference type="GO" id="GO:0048500">
    <property type="term" value="C:signal recognition particle"/>
    <property type="evidence" value="ECO:0007669"/>
    <property type="project" value="UniProtKB-UniRule"/>
</dbReference>
<comment type="subcellular location">
    <subcellularLocation>
        <location evidence="9">Cytoplasm</location>
    </subcellularLocation>
    <text evidence="9">The SRP-RNC complex is targeted to the cytoplasmic membrane.</text>
</comment>
<dbReference type="InterPro" id="IPR027417">
    <property type="entry name" value="P-loop_NTPase"/>
</dbReference>
<evidence type="ECO:0000256" key="5">
    <source>
        <dbReference type="ARBA" id="ARBA00023134"/>
    </source>
</evidence>
<dbReference type="GO" id="GO:0003924">
    <property type="term" value="F:GTPase activity"/>
    <property type="evidence" value="ECO:0007669"/>
    <property type="project" value="UniProtKB-UniRule"/>
</dbReference>
<keyword evidence="5 9" id="KW-0342">GTP-binding</keyword>
<feature type="binding site" evidence="9">
    <location>
        <begin position="107"/>
        <end position="114"/>
    </location>
    <ligand>
        <name>GTP</name>
        <dbReference type="ChEBI" id="CHEBI:37565"/>
    </ligand>
</feature>
<feature type="binding site" evidence="9">
    <location>
        <begin position="246"/>
        <end position="249"/>
    </location>
    <ligand>
        <name>GTP</name>
        <dbReference type="ChEBI" id="CHEBI:37565"/>
    </ligand>
</feature>
<dbReference type="InterPro" id="IPR003593">
    <property type="entry name" value="AAA+_ATPase"/>
</dbReference>
<dbReference type="SUPFAM" id="SSF47446">
    <property type="entry name" value="Signal peptide-binding domain"/>
    <property type="match status" value="1"/>
</dbReference>
<dbReference type="GO" id="GO:0005525">
    <property type="term" value="F:GTP binding"/>
    <property type="evidence" value="ECO:0007669"/>
    <property type="project" value="UniProtKB-UniRule"/>
</dbReference>
<gene>
    <name evidence="9" type="primary">ffh</name>
    <name evidence="11" type="ORF">JETT_3622</name>
</gene>
<dbReference type="GO" id="GO:0006614">
    <property type="term" value="P:SRP-dependent cotranslational protein targeting to membrane"/>
    <property type="evidence" value="ECO:0007669"/>
    <property type="project" value="InterPro"/>
</dbReference>
<dbReference type="SMART" id="SM00962">
    <property type="entry name" value="SRP54"/>
    <property type="match status" value="1"/>
</dbReference>
<comment type="catalytic activity">
    <reaction evidence="8 9">
        <text>GTP + H2O = GDP + phosphate + H(+)</text>
        <dbReference type="Rhea" id="RHEA:19669"/>
        <dbReference type="ChEBI" id="CHEBI:15377"/>
        <dbReference type="ChEBI" id="CHEBI:15378"/>
        <dbReference type="ChEBI" id="CHEBI:37565"/>
        <dbReference type="ChEBI" id="CHEBI:43474"/>
        <dbReference type="ChEBI" id="CHEBI:58189"/>
        <dbReference type="EC" id="3.6.5.4"/>
    </reaction>
</comment>
<dbReference type="Pfam" id="PF02881">
    <property type="entry name" value="SRP54_N"/>
    <property type="match status" value="1"/>
</dbReference>
<dbReference type="Pfam" id="PF02978">
    <property type="entry name" value="SRP_SPB"/>
    <property type="match status" value="1"/>
</dbReference>
<evidence type="ECO:0000256" key="4">
    <source>
        <dbReference type="ARBA" id="ARBA00022884"/>
    </source>
</evidence>
<dbReference type="Gene3D" id="3.40.50.300">
    <property type="entry name" value="P-loop containing nucleotide triphosphate hydrolases"/>
    <property type="match status" value="1"/>
</dbReference>
<dbReference type="InterPro" id="IPR042101">
    <property type="entry name" value="SRP54_N_sf"/>
</dbReference>
<name>A0A533Q6C1_9BACT</name>
<keyword evidence="9" id="KW-0963">Cytoplasm</keyword>
<dbReference type="GO" id="GO:0008312">
    <property type="term" value="F:7S RNA binding"/>
    <property type="evidence" value="ECO:0007669"/>
    <property type="project" value="InterPro"/>
</dbReference>
<dbReference type="InterPro" id="IPR022941">
    <property type="entry name" value="SRP54"/>
</dbReference>
<evidence type="ECO:0000256" key="7">
    <source>
        <dbReference type="ARBA" id="ARBA00023274"/>
    </source>
</evidence>
<evidence type="ECO:0000256" key="8">
    <source>
        <dbReference type="ARBA" id="ARBA00048027"/>
    </source>
</evidence>
<evidence type="ECO:0000256" key="9">
    <source>
        <dbReference type="HAMAP-Rule" id="MF_00306"/>
    </source>
</evidence>
<dbReference type="Gene3D" id="1.20.120.140">
    <property type="entry name" value="Signal recognition particle SRP54, nucleotide-binding domain"/>
    <property type="match status" value="1"/>
</dbReference>
<feature type="binding site" evidence="9">
    <location>
        <begin position="188"/>
        <end position="192"/>
    </location>
    <ligand>
        <name>GTP</name>
        <dbReference type="ChEBI" id="CHEBI:37565"/>
    </ligand>
</feature>
<dbReference type="Proteomes" id="UP000319783">
    <property type="component" value="Unassembled WGS sequence"/>
</dbReference>
<dbReference type="PANTHER" id="PTHR11564:SF5">
    <property type="entry name" value="SIGNAL RECOGNITION PARTICLE SUBUNIT SRP54"/>
    <property type="match status" value="1"/>
</dbReference>
<keyword evidence="2 9" id="KW-0547">Nucleotide-binding</keyword>
<dbReference type="FunFam" id="3.40.50.300:FF:000022">
    <property type="entry name" value="Signal recognition particle 54 kDa subunit"/>
    <property type="match status" value="1"/>
</dbReference>
<comment type="caution">
    <text evidence="11">The sequence shown here is derived from an EMBL/GenBank/DDBJ whole genome shotgun (WGS) entry which is preliminary data.</text>
</comment>
<organism evidence="11 12">
    <name type="scientific">Candidatus Jettenia ecosi</name>
    <dbReference type="NCBI Taxonomy" id="2494326"/>
    <lineage>
        <taxon>Bacteria</taxon>
        <taxon>Pseudomonadati</taxon>
        <taxon>Planctomycetota</taxon>
        <taxon>Candidatus Brocadiia</taxon>
        <taxon>Candidatus Brocadiales</taxon>
        <taxon>Candidatus Brocadiaceae</taxon>
        <taxon>Candidatus Jettenia</taxon>
    </lineage>
</organism>
<comment type="domain">
    <text evidence="9">Composed of three domains: the N-terminal N domain, which is responsible for interactions with the ribosome, the central G domain, which binds GTP, and the C-terminal M domain, which binds the RNA and the signal sequence of the RNC.</text>
</comment>
<evidence type="ECO:0000313" key="12">
    <source>
        <dbReference type="Proteomes" id="UP000319783"/>
    </source>
</evidence>
<dbReference type="PANTHER" id="PTHR11564">
    <property type="entry name" value="SIGNAL RECOGNITION PARTICLE 54K PROTEIN SRP54"/>
    <property type="match status" value="1"/>
</dbReference>
<dbReference type="HAMAP" id="MF_00306">
    <property type="entry name" value="SRP54"/>
    <property type="match status" value="1"/>
</dbReference>
<sequence length="450" mass="50011">MFESIASSLEGVFSKLRGKGRLTETNIKDGLHEVRLALLEADVNYKVVKDFIQHVTERAVGEEVIKSVAPGQQIIKIVHDELVKLMGESDTTIPFRENEQTLIMLVGLQGSGKTTTAGKLAKTIASKGKKPLLVAADVQRPAAIEQLKVLGQQLDMPVYFEHNSQPVKICKNSLQHAKEGMNDVIIFDTAGRLHIDDELMSELQEIKEKLKPHQIYFVCDSMTGQDAVNSAKEFDTQLGFDGVILTKLDGDTRGGAALSIRAVTGKPIKFVGIGEKLDRLEEFHPDRMASRILGMGDVVSLVERAQQAIDMEEAQKLSRKIQDDTLSLDDFLMQLQQIRKMGPLKEVLGMIPGMGNKVDGLNIDEKQLQRVEAIIKSMTRSERSNPDIVNGSRRQRVATGSGTTIQDVNQLLKQFKSMKKLMKHFRGNEKNLKKMGLLSNKLPFGKGMIR</sequence>
<dbReference type="SMART" id="SM00382">
    <property type="entry name" value="AAA"/>
    <property type="match status" value="1"/>
</dbReference>
<keyword evidence="7 9" id="KW-0687">Ribonucleoprotein</keyword>
<keyword evidence="6 9" id="KW-0733">Signal recognition particle</keyword>
<dbReference type="Gene3D" id="1.10.260.30">
    <property type="entry name" value="Signal recognition particle, SRP54 subunit, M-domain"/>
    <property type="match status" value="1"/>
</dbReference>
<reference evidence="11 12" key="1">
    <citation type="submission" date="2019-04" db="EMBL/GenBank/DDBJ databases">
        <title>Genome of a novel bacterium Candidatus Jettenia ecosi reconstructed from metagenome of an anammox bioreactor.</title>
        <authorList>
            <person name="Mardanov A.V."/>
            <person name="Beletsky A.V."/>
            <person name="Ravin N.V."/>
            <person name="Botchkova E.A."/>
            <person name="Litti Y.V."/>
            <person name="Nozhevnikova A.N."/>
        </authorList>
    </citation>
    <scope>NUCLEOTIDE SEQUENCE [LARGE SCALE GENOMIC DNA]</scope>
    <source>
        <strain evidence="11">J2</strain>
    </source>
</reference>
<evidence type="ECO:0000256" key="6">
    <source>
        <dbReference type="ARBA" id="ARBA00023135"/>
    </source>
</evidence>
<dbReference type="InterPro" id="IPR036891">
    <property type="entry name" value="Signal_recog_part_SRP54_M_sf"/>
</dbReference>
<evidence type="ECO:0000256" key="1">
    <source>
        <dbReference type="ARBA" id="ARBA00005450"/>
    </source>
</evidence>
<evidence type="ECO:0000313" key="11">
    <source>
        <dbReference type="EMBL" id="TLD40112.1"/>
    </source>
</evidence>
<dbReference type="SUPFAM" id="SSF52540">
    <property type="entry name" value="P-loop containing nucleoside triphosphate hydrolases"/>
    <property type="match status" value="1"/>
</dbReference>
<accession>A0A533Q6C1</accession>
<evidence type="ECO:0000256" key="2">
    <source>
        <dbReference type="ARBA" id="ARBA00022741"/>
    </source>
</evidence>
<proteinExistence type="inferred from homology"/>
<feature type="domain" description="SRP54-type proteins GTP-binding" evidence="10">
    <location>
        <begin position="267"/>
        <end position="280"/>
    </location>
</feature>
<dbReference type="EC" id="3.6.5.4" evidence="9"/>
<dbReference type="PROSITE" id="PS00300">
    <property type="entry name" value="SRP54"/>
    <property type="match status" value="1"/>
</dbReference>
<dbReference type="InterPro" id="IPR000897">
    <property type="entry name" value="SRP54_GTPase_dom"/>
</dbReference>
<comment type="similarity">
    <text evidence="1 9">Belongs to the GTP-binding SRP family. SRP54 subfamily.</text>
</comment>